<dbReference type="EMBL" id="JAEUAW010000006">
    <property type="protein sequence ID" value="MBW9094108.1"/>
    <property type="molecule type" value="Genomic_DNA"/>
</dbReference>
<feature type="domain" description="HTH tetR-type" evidence="6">
    <location>
        <begin position="8"/>
        <end position="68"/>
    </location>
</feature>
<dbReference type="PANTHER" id="PTHR30055:SF226">
    <property type="entry name" value="HTH-TYPE TRANSCRIPTIONAL REGULATOR PKSA"/>
    <property type="match status" value="1"/>
</dbReference>
<protein>
    <submittedName>
        <fullName evidence="7">TetR family transcriptional regulator</fullName>
    </submittedName>
</protein>
<keyword evidence="1" id="KW-0678">Repressor</keyword>
<accession>A0ABS7HN60</accession>
<reference evidence="7 8" key="1">
    <citation type="journal article" date="2021" name="MBio">
        <title>Poor Competitiveness of Bradyrhizobium in Pigeon Pea Root Colonization in Indian Soils.</title>
        <authorList>
            <person name="Chalasani D."/>
            <person name="Basu A."/>
            <person name="Pullabhotla S.V.S.R.N."/>
            <person name="Jorrin B."/>
            <person name="Neal A.L."/>
            <person name="Poole P.S."/>
            <person name="Podile A.R."/>
            <person name="Tkacz A."/>
        </authorList>
    </citation>
    <scope>NUCLEOTIDE SEQUENCE [LARGE SCALE GENOMIC DNA]</scope>
    <source>
        <strain evidence="7 8">HU14</strain>
    </source>
</reference>
<evidence type="ECO:0000256" key="5">
    <source>
        <dbReference type="PROSITE-ProRule" id="PRU00335"/>
    </source>
</evidence>
<dbReference type="InterPro" id="IPR001647">
    <property type="entry name" value="HTH_TetR"/>
</dbReference>
<dbReference type="InterPro" id="IPR050109">
    <property type="entry name" value="HTH-type_TetR-like_transc_reg"/>
</dbReference>
<evidence type="ECO:0000256" key="3">
    <source>
        <dbReference type="ARBA" id="ARBA00023125"/>
    </source>
</evidence>
<dbReference type="Pfam" id="PF13977">
    <property type="entry name" value="TetR_C_6"/>
    <property type="match status" value="1"/>
</dbReference>
<organism evidence="7 8">
    <name type="scientific">Microbacterium jejuense</name>
    <dbReference type="NCBI Taxonomy" id="1263637"/>
    <lineage>
        <taxon>Bacteria</taxon>
        <taxon>Bacillati</taxon>
        <taxon>Actinomycetota</taxon>
        <taxon>Actinomycetes</taxon>
        <taxon>Micrococcales</taxon>
        <taxon>Microbacteriaceae</taxon>
        <taxon>Microbacterium</taxon>
    </lineage>
</organism>
<dbReference type="RefSeq" id="WP_220300811.1">
    <property type="nucleotide sequence ID" value="NZ_JAEUAW010000006.1"/>
</dbReference>
<feature type="DNA-binding region" description="H-T-H motif" evidence="5">
    <location>
        <begin position="31"/>
        <end position="50"/>
    </location>
</feature>
<evidence type="ECO:0000313" key="8">
    <source>
        <dbReference type="Proteomes" id="UP001196843"/>
    </source>
</evidence>
<gene>
    <name evidence="7" type="ORF">JNB62_10470</name>
</gene>
<proteinExistence type="predicted"/>
<comment type="caution">
    <text evidence="7">The sequence shown here is derived from an EMBL/GenBank/DDBJ whole genome shotgun (WGS) entry which is preliminary data.</text>
</comment>
<evidence type="ECO:0000256" key="4">
    <source>
        <dbReference type="ARBA" id="ARBA00023163"/>
    </source>
</evidence>
<evidence type="ECO:0000256" key="2">
    <source>
        <dbReference type="ARBA" id="ARBA00023015"/>
    </source>
</evidence>
<dbReference type="Proteomes" id="UP001196843">
    <property type="component" value="Unassembled WGS sequence"/>
</dbReference>
<keyword evidence="8" id="KW-1185">Reference proteome</keyword>
<evidence type="ECO:0000259" key="6">
    <source>
        <dbReference type="PROSITE" id="PS50977"/>
    </source>
</evidence>
<keyword evidence="2" id="KW-0805">Transcription regulation</keyword>
<dbReference type="PROSITE" id="PS50977">
    <property type="entry name" value="HTH_TETR_2"/>
    <property type="match status" value="1"/>
</dbReference>
<evidence type="ECO:0000313" key="7">
    <source>
        <dbReference type="EMBL" id="MBW9094108.1"/>
    </source>
</evidence>
<dbReference type="InterPro" id="IPR009057">
    <property type="entry name" value="Homeodomain-like_sf"/>
</dbReference>
<dbReference type="SUPFAM" id="SSF48498">
    <property type="entry name" value="Tetracyclin repressor-like, C-terminal domain"/>
    <property type="match status" value="1"/>
</dbReference>
<name>A0ABS7HN60_9MICO</name>
<dbReference type="InterPro" id="IPR036271">
    <property type="entry name" value="Tet_transcr_reg_TetR-rel_C_sf"/>
</dbReference>
<dbReference type="InterPro" id="IPR039538">
    <property type="entry name" value="BetI_C"/>
</dbReference>
<keyword evidence="4" id="KW-0804">Transcription</keyword>
<dbReference type="SUPFAM" id="SSF46689">
    <property type="entry name" value="Homeodomain-like"/>
    <property type="match status" value="1"/>
</dbReference>
<sequence length="201" mass="21025">MPKRVDHDERRREIAAAVFRVTARDGLDAASLRHVATEAGVTAGMVQHYFPSKDAMLRYAMGEARARYEERMTAAIEALGPDPTPRAVLGTMLQNLIPRTAAEIDDGRVSLAFQAHAATHAELSAQLADDDALLLGHVAQLVTAAAGSSTDASEATVVATGLLATAEGLGLKVLSAGLDPAAAVLALERQLGLALPTRSHS</sequence>
<dbReference type="Pfam" id="PF00440">
    <property type="entry name" value="TetR_N"/>
    <property type="match status" value="1"/>
</dbReference>
<keyword evidence="3 5" id="KW-0238">DNA-binding</keyword>
<dbReference type="Gene3D" id="1.10.357.10">
    <property type="entry name" value="Tetracycline Repressor, domain 2"/>
    <property type="match status" value="1"/>
</dbReference>
<evidence type="ECO:0000256" key="1">
    <source>
        <dbReference type="ARBA" id="ARBA00022491"/>
    </source>
</evidence>
<dbReference type="PANTHER" id="PTHR30055">
    <property type="entry name" value="HTH-TYPE TRANSCRIPTIONAL REGULATOR RUTR"/>
    <property type="match status" value="1"/>
</dbReference>